<feature type="transmembrane region" description="Helical" evidence="1">
    <location>
        <begin position="6"/>
        <end position="27"/>
    </location>
</feature>
<reference evidence="2" key="3">
    <citation type="submission" date="2023-05" db="EMBL/GenBank/DDBJ databases">
        <authorList>
            <person name="Smith C.H."/>
        </authorList>
    </citation>
    <scope>NUCLEOTIDE SEQUENCE</scope>
    <source>
        <strain evidence="2">CHS0354</strain>
        <tissue evidence="2">Mantle</tissue>
    </source>
</reference>
<reference evidence="2" key="2">
    <citation type="journal article" date="2021" name="Genome Biol. Evol.">
        <title>Developing a high-quality reference genome for a parasitic bivalve with doubly uniparental inheritance (Bivalvia: Unionida).</title>
        <authorList>
            <person name="Smith C.H."/>
        </authorList>
    </citation>
    <scope>NUCLEOTIDE SEQUENCE</scope>
    <source>
        <strain evidence="2">CHS0354</strain>
        <tissue evidence="2">Mantle</tissue>
    </source>
</reference>
<evidence type="ECO:0000256" key="1">
    <source>
        <dbReference type="SAM" id="Phobius"/>
    </source>
</evidence>
<organism evidence="2 3">
    <name type="scientific">Potamilus streckersoni</name>
    <dbReference type="NCBI Taxonomy" id="2493646"/>
    <lineage>
        <taxon>Eukaryota</taxon>
        <taxon>Metazoa</taxon>
        <taxon>Spiralia</taxon>
        <taxon>Lophotrochozoa</taxon>
        <taxon>Mollusca</taxon>
        <taxon>Bivalvia</taxon>
        <taxon>Autobranchia</taxon>
        <taxon>Heteroconchia</taxon>
        <taxon>Palaeoheterodonta</taxon>
        <taxon>Unionida</taxon>
        <taxon>Unionoidea</taxon>
        <taxon>Unionidae</taxon>
        <taxon>Ambleminae</taxon>
        <taxon>Lampsilini</taxon>
        <taxon>Potamilus</taxon>
    </lineage>
</organism>
<dbReference type="EMBL" id="JAEAOA010002342">
    <property type="protein sequence ID" value="KAK3594100.1"/>
    <property type="molecule type" value="Genomic_DNA"/>
</dbReference>
<keyword evidence="1" id="KW-0472">Membrane</keyword>
<name>A0AAE0SM73_9BIVA</name>
<reference evidence="2" key="1">
    <citation type="journal article" date="2021" name="Genome Biol. Evol.">
        <title>A High-Quality Reference Genome for a Parasitic Bivalve with Doubly Uniparental Inheritance (Bivalvia: Unionida).</title>
        <authorList>
            <person name="Smith C.H."/>
        </authorList>
    </citation>
    <scope>NUCLEOTIDE SEQUENCE</scope>
    <source>
        <strain evidence="2">CHS0354</strain>
    </source>
</reference>
<sequence length="107" mass="12206">MKISRYFSGVILIIMLSISTLTSARFLTDNGERVKRQTADVRIAEYNALLALGRRLHCKQIACGLVNVIQSGRKKRSLRTLLDDLDEAQRLQYLNMLLAEKDDEPLK</sequence>
<dbReference type="Proteomes" id="UP001195483">
    <property type="component" value="Unassembled WGS sequence"/>
</dbReference>
<evidence type="ECO:0000313" key="3">
    <source>
        <dbReference type="Proteomes" id="UP001195483"/>
    </source>
</evidence>
<evidence type="ECO:0000313" key="2">
    <source>
        <dbReference type="EMBL" id="KAK3594100.1"/>
    </source>
</evidence>
<proteinExistence type="predicted"/>
<keyword evidence="1" id="KW-1133">Transmembrane helix</keyword>
<keyword evidence="3" id="KW-1185">Reference proteome</keyword>
<dbReference type="AlphaFoldDB" id="A0AAE0SM73"/>
<protein>
    <submittedName>
        <fullName evidence="2">Uncharacterized protein</fullName>
    </submittedName>
</protein>
<keyword evidence="1" id="KW-0812">Transmembrane</keyword>
<gene>
    <name evidence="2" type="ORF">CHS0354_040867</name>
</gene>
<comment type="caution">
    <text evidence="2">The sequence shown here is derived from an EMBL/GenBank/DDBJ whole genome shotgun (WGS) entry which is preliminary data.</text>
</comment>
<accession>A0AAE0SM73</accession>